<accession>A0A6G1HR90</accession>
<feature type="compositionally biased region" description="Basic and acidic residues" evidence="1">
    <location>
        <begin position="129"/>
        <end position="138"/>
    </location>
</feature>
<evidence type="ECO:0000313" key="3">
    <source>
        <dbReference type="Proteomes" id="UP000799640"/>
    </source>
</evidence>
<evidence type="ECO:0000256" key="1">
    <source>
        <dbReference type="SAM" id="MobiDB-lite"/>
    </source>
</evidence>
<feature type="compositionally biased region" description="Gly residues" evidence="1">
    <location>
        <begin position="91"/>
        <end position="104"/>
    </location>
</feature>
<feature type="compositionally biased region" description="Basic and acidic residues" evidence="1">
    <location>
        <begin position="109"/>
        <end position="122"/>
    </location>
</feature>
<organism evidence="2 3">
    <name type="scientific">Trichodelitschia bisporula</name>
    <dbReference type="NCBI Taxonomy" id="703511"/>
    <lineage>
        <taxon>Eukaryota</taxon>
        <taxon>Fungi</taxon>
        <taxon>Dikarya</taxon>
        <taxon>Ascomycota</taxon>
        <taxon>Pezizomycotina</taxon>
        <taxon>Dothideomycetes</taxon>
        <taxon>Dothideomycetes incertae sedis</taxon>
        <taxon>Phaeotrichales</taxon>
        <taxon>Phaeotrichaceae</taxon>
        <taxon>Trichodelitschia</taxon>
    </lineage>
</organism>
<dbReference type="EMBL" id="ML996700">
    <property type="protein sequence ID" value="KAF2398434.1"/>
    <property type="molecule type" value="Genomic_DNA"/>
</dbReference>
<dbReference type="Proteomes" id="UP000799640">
    <property type="component" value="Unassembled WGS sequence"/>
</dbReference>
<feature type="region of interest" description="Disordered" evidence="1">
    <location>
        <begin position="88"/>
        <end position="138"/>
    </location>
</feature>
<sequence length="138" mass="14762">MAVDRLAKEKDAIMLNIVRLSPNLGTVSSNLPQYKNGTPSEGQRLRLVEIDAALIPMADNIYAAFSDYAARSWPWNMINVRGFSLADGNGAAKGEGGGGMGEQTGNGTDHNDGDGRGDHTGDGTDDYNGDDRFTREAR</sequence>
<keyword evidence="3" id="KW-1185">Reference proteome</keyword>
<protein>
    <submittedName>
        <fullName evidence="2">Uncharacterized protein</fullName>
    </submittedName>
</protein>
<evidence type="ECO:0000313" key="2">
    <source>
        <dbReference type="EMBL" id="KAF2398434.1"/>
    </source>
</evidence>
<proteinExistence type="predicted"/>
<gene>
    <name evidence="2" type="ORF">EJ06DRAFT_532182</name>
</gene>
<dbReference type="AlphaFoldDB" id="A0A6G1HR90"/>
<name>A0A6G1HR90_9PEZI</name>
<reference evidence="2" key="1">
    <citation type="journal article" date="2020" name="Stud. Mycol.">
        <title>101 Dothideomycetes genomes: a test case for predicting lifestyles and emergence of pathogens.</title>
        <authorList>
            <person name="Haridas S."/>
            <person name="Albert R."/>
            <person name="Binder M."/>
            <person name="Bloem J."/>
            <person name="Labutti K."/>
            <person name="Salamov A."/>
            <person name="Andreopoulos B."/>
            <person name="Baker S."/>
            <person name="Barry K."/>
            <person name="Bills G."/>
            <person name="Bluhm B."/>
            <person name="Cannon C."/>
            <person name="Castanera R."/>
            <person name="Culley D."/>
            <person name="Daum C."/>
            <person name="Ezra D."/>
            <person name="Gonzalez J."/>
            <person name="Henrissat B."/>
            <person name="Kuo A."/>
            <person name="Liang C."/>
            <person name="Lipzen A."/>
            <person name="Lutzoni F."/>
            <person name="Magnuson J."/>
            <person name="Mondo S."/>
            <person name="Nolan M."/>
            <person name="Ohm R."/>
            <person name="Pangilinan J."/>
            <person name="Park H.-J."/>
            <person name="Ramirez L."/>
            <person name="Alfaro M."/>
            <person name="Sun H."/>
            <person name="Tritt A."/>
            <person name="Yoshinaga Y."/>
            <person name="Zwiers L.-H."/>
            <person name="Turgeon B."/>
            <person name="Goodwin S."/>
            <person name="Spatafora J."/>
            <person name="Crous P."/>
            <person name="Grigoriev I."/>
        </authorList>
    </citation>
    <scope>NUCLEOTIDE SEQUENCE</scope>
    <source>
        <strain evidence="2">CBS 262.69</strain>
    </source>
</reference>